<feature type="non-terminal residue" evidence="1">
    <location>
        <position position="91"/>
    </location>
</feature>
<evidence type="ECO:0000313" key="1">
    <source>
        <dbReference type="EMBL" id="SVB14552.1"/>
    </source>
</evidence>
<gene>
    <name evidence="1" type="ORF">METZ01_LOCUS167406</name>
</gene>
<dbReference type="AlphaFoldDB" id="A0A382BMK3"/>
<reference evidence="1" key="1">
    <citation type="submission" date="2018-05" db="EMBL/GenBank/DDBJ databases">
        <authorList>
            <person name="Lanie J.A."/>
            <person name="Ng W.-L."/>
            <person name="Kazmierczak K.M."/>
            <person name="Andrzejewski T.M."/>
            <person name="Davidsen T.M."/>
            <person name="Wayne K.J."/>
            <person name="Tettelin H."/>
            <person name="Glass J.I."/>
            <person name="Rusch D."/>
            <person name="Podicherti R."/>
            <person name="Tsui H.-C.T."/>
            <person name="Winkler M.E."/>
        </authorList>
    </citation>
    <scope>NUCLEOTIDE SEQUENCE</scope>
</reference>
<accession>A0A382BMK3</accession>
<protein>
    <submittedName>
        <fullName evidence="1">Uncharacterized protein</fullName>
    </submittedName>
</protein>
<organism evidence="1">
    <name type="scientific">marine metagenome</name>
    <dbReference type="NCBI Taxonomy" id="408172"/>
    <lineage>
        <taxon>unclassified sequences</taxon>
        <taxon>metagenomes</taxon>
        <taxon>ecological metagenomes</taxon>
    </lineage>
</organism>
<dbReference type="EMBL" id="UINC01030330">
    <property type="protein sequence ID" value="SVB14552.1"/>
    <property type="molecule type" value="Genomic_DNA"/>
</dbReference>
<sequence>MEYDPEQIELLIQKVAFTHGSRLEDLFYQQKNILENHLNQLMIDHQGEAESITPEEIEGAYEIATIHVGHPSNFYGMESDCEELVGVTHRR</sequence>
<name>A0A382BMK3_9ZZZZ</name>
<proteinExistence type="predicted"/>